<dbReference type="PROSITE" id="PS00452">
    <property type="entry name" value="GUANYLATE_CYCLASE_1"/>
    <property type="match status" value="1"/>
</dbReference>
<keyword evidence="5 18" id="KW-0812">Transmembrane</keyword>
<comment type="similarity">
    <text evidence="17">Belongs to the adenylyl cyclase class-4/guanylyl cyclase family.</text>
</comment>
<dbReference type="InterPro" id="IPR048432">
    <property type="entry name" value="MASE7"/>
</dbReference>
<evidence type="ECO:0000256" key="11">
    <source>
        <dbReference type="ARBA" id="ARBA00022998"/>
    </source>
</evidence>
<keyword evidence="11" id="KW-0115">cAMP biosynthesis</keyword>
<sequence>MAARKCGAPPIAADGSTRRPDCVTAVRTQARAPTQHYAESVARRQRVLTITAWLAVVVTGSFALMQLATGAGGWYIALINVFTAVTFAIVPLLHRFGGLVAPLTFIGTAYVAIFAIGWDVGTDAGAQFFFLVAAALVVLLVGIEHTALAVGLAAVAAGLVIALEFLVPPDTGLQPPWAMSVSFVLTTVSACGVAVATVWFALRDTARAEAVMEAEHDRSEALLANMLPASIAERLKEPERNIIADKYDEASVLFADIVGFTERASSTAPADLVRFLDRLYSAFDELVDQHGLEKIKVSGDSYMVVSGVPRPRPDHTQALADFALDMTNVAAQLKDPRGNPVPLRVGLATGPVVAGVVGSRRFFYDVWGDAVNVASRMESTDSVGQIQVPDEVYERLKDDFVLRERGHINVKGKGVMRTWYLIGRKVAADPGEVRGAEPRTAGV</sequence>
<comment type="subcellular location">
    <subcellularLocation>
        <location evidence="2">Membrane</location>
    </subcellularLocation>
</comment>
<dbReference type="SMR" id="A0A829C5C2"/>
<dbReference type="GO" id="GO:0005524">
    <property type="term" value="F:ATP binding"/>
    <property type="evidence" value="ECO:0007669"/>
    <property type="project" value="UniProtKB-KW"/>
</dbReference>
<keyword evidence="9" id="KW-0460">Magnesium</keyword>
<dbReference type="EC" id="4.6.1.1" evidence="3"/>
<evidence type="ECO:0000256" key="8">
    <source>
        <dbReference type="ARBA" id="ARBA00022840"/>
    </source>
</evidence>
<accession>A0A829C5C2</accession>
<dbReference type="InterPro" id="IPR001054">
    <property type="entry name" value="A/G_cyclase"/>
</dbReference>
<evidence type="ECO:0000256" key="1">
    <source>
        <dbReference type="ARBA" id="ARBA00001593"/>
    </source>
</evidence>
<evidence type="ECO:0000256" key="15">
    <source>
        <dbReference type="ARBA" id="ARBA00032637"/>
    </source>
</evidence>
<feature type="transmembrane region" description="Helical" evidence="18">
    <location>
        <begin position="148"/>
        <end position="167"/>
    </location>
</feature>
<evidence type="ECO:0000256" key="7">
    <source>
        <dbReference type="ARBA" id="ARBA00022741"/>
    </source>
</evidence>
<reference evidence="20 21" key="1">
    <citation type="submission" date="2013-03" db="EMBL/GenBank/DDBJ databases">
        <authorList>
            <person name="Casali N."/>
            <person name="Drobniewski F.A."/>
        </authorList>
    </citation>
    <scope>NUCLEOTIDE SEQUENCE [LARGE SCALE GENOMIC DNA]</scope>
    <source>
        <strain evidence="20 21">112400015</strain>
    </source>
</reference>
<keyword evidence="6" id="KW-0479">Metal-binding</keyword>
<dbReference type="PANTHER" id="PTHR11920">
    <property type="entry name" value="GUANYLYL CYCLASE"/>
    <property type="match status" value="1"/>
</dbReference>
<dbReference type="InterPro" id="IPR050401">
    <property type="entry name" value="Cyclic_nucleotide_synthase"/>
</dbReference>
<evidence type="ECO:0000256" key="10">
    <source>
        <dbReference type="ARBA" id="ARBA00022989"/>
    </source>
</evidence>
<keyword evidence="10 18" id="KW-1133">Transmembrane helix</keyword>
<keyword evidence="7" id="KW-0547">Nucleotide-binding</keyword>
<protein>
    <recommendedName>
        <fullName evidence="4">Adenylate cyclase</fullName>
        <ecNumber evidence="3">4.6.1.1</ecNumber>
    </recommendedName>
    <alternativeName>
        <fullName evidence="14">ATP pyrophosphate-lyase</fullName>
    </alternativeName>
    <alternativeName>
        <fullName evidence="15">Adenylyl cyclase</fullName>
    </alternativeName>
</protein>
<evidence type="ECO:0000256" key="5">
    <source>
        <dbReference type="ARBA" id="ARBA00022692"/>
    </source>
</evidence>
<dbReference type="SUPFAM" id="SSF55073">
    <property type="entry name" value="Nucleotide cyclase"/>
    <property type="match status" value="1"/>
</dbReference>
<comment type="catalytic activity">
    <reaction evidence="1">
        <text>ATP = 3',5'-cyclic AMP + diphosphate</text>
        <dbReference type="Rhea" id="RHEA:15389"/>
        <dbReference type="ChEBI" id="CHEBI:30616"/>
        <dbReference type="ChEBI" id="CHEBI:33019"/>
        <dbReference type="ChEBI" id="CHEBI:58165"/>
        <dbReference type="EC" id="4.6.1.1"/>
    </reaction>
</comment>
<keyword evidence="8" id="KW-0067">ATP-binding</keyword>
<dbReference type="GO" id="GO:0001653">
    <property type="term" value="F:peptide receptor activity"/>
    <property type="evidence" value="ECO:0007669"/>
    <property type="project" value="TreeGrafter"/>
</dbReference>
<dbReference type="PROSITE" id="PS50125">
    <property type="entry name" value="GUANYLATE_CYCLASE_2"/>
    <property type="match status" value="1"/>
</dbReference>
<dbReference type="CDD" id="cd07302">
    <property type="entry name" value="CHD"/>
    <property type="match status" value="1"/>
</dbReference>
<dbReference type="GO" id="GO:0006171">
    <property type="term" value="P:cAMP biosynthetic process"/>
    <property type="evidence" value="ECO:0007669"/>
    <property type="project" value="UniProtKB-KW"/>
</dbReference>
<dbReference type="GeneID" id="45425593"/>
<reference evidence="21" key="2">
    <citation type="submission" date="2013-04" db="EMBL/GenBank/DDBJ databases">
        <title>Non-Mycobacterium tuberculosis sensu stricto in a globally representative population.</title>
        <authorList>
            <person name="Stone M.J."/>
            <person name="Brown T.J."/>
            <person name="Drobniewski F.A."/>
        </authorList>
    </citation>
    <scope>NUCLEOTIDE SEQUENCE [LARGE SCALE GENOMIC DNA]</scope>
    <source>
        <strain evidence="21">112400015</strain>
    </source>
</reference>
<dbReference type="PANTHER" id="PTHR11920:SF335">
    <property type="entry name" value="GUANYLATE CYCLASE"/>
    <property type="match status" value="1"/>
</dbReference>
<evidence type="ECO:0000256" key="12">
    <source>
        <dbReference type="ARBA" id="ARBA00023136"/>
    </source>
</evidence>
<evidence type="ECO:0000256" key="3">
    <source>
        <dbReference type="ARBA" id="ARBA00012201"/>
    </source>
</evidence>
<evidence type="ECO:0000256" key="13">
    <source>
        <dbReference type="ARBA" id="ARBA00023239"/>
    </source>
</evidence>
<comment type="subunit">
    <text evidence="16">Homodimer. Can also exist as monomer.</text>
</comment>
<feature type="transmembrane region" description="Helical" evidence="18">
    <location>
        <begin position="47"/>
        <end position="68"/>
    </location>
</feature>
<gene>
    <name evidence="20" type="ORF">MORY_08892</name>
</gene>
<dbReference type="SMART" id="SM00044">
    <property type="entry name" value="CYCc"/>
    <property type="match status" value="1"/>
</dbReference>
<dbReference type="Pfam" id="PF00211">
    <property type="entry name" value="Guanylate_cyc"/>
    <property type="match status" value="1"/>
</dbReference>
<evidence type="ECO:0000256" key="6">
    <source>
        <dbReference type="ARBA" id="ARBA00022723"/>
    </source>
</evidence>
<proteinExistence type="inferred from homology"/>
<dbReference type="Pfam" id="PF20967">
    <property type="entry name" value="MASE7"/>
    <property type="match status" value="1"/>
</dbReference>
<dbReference type="InterPro" id="IPR018297">
    <property type="entry name" value="A/G_cyclase_CS"/>
</dbReference>
<feature type="transmembrane region" description="Helical" evidence="18">
    <location>
        <begin position="124"/>
        <end position="141"/>
    </location>
</feature>
<name>A0A829C5C2_9MYCO</name>
<dbReference type="GO" id="GO:0004016">
    <property type="term" value="F:adenylate cyclase activity"/>
    <property type="evidence" value="ECO:0007669"/>
    <property type="project" value="UniProtKB-EC"/>
</dbReference>
<dbReference type="InterPro" id="IPR029787">
    <property type="entry name" value="Nucleotide_cyclase"/>
</dbReference>
<keyword evidence="13 17" id="KW-0456">Lyase</keyword>
<dbReference type="AlphaFoldDB" id="A0A829C5C2"/>
<dbReference type="GO" id="GO:0035556">
    <property type="term" value="P:intracellular signal transduction"/>
    <property type="evidence" value="ECO:0007669"/>
    <property type="project" value="InterPro"/>
</dbReference>
<dbReference type="GO" id="GO:0046872">
    <property type="term" value="F:metal ion binding"/>
    <property type="evidence" value="ECO:0007669"/>
    <property type="project" value="UniProtKB-KW"/>
</dbReference>
<evidence type="ECO:0000256" key="14">
    <source>
        <dbReference type="ARBA" id="ARBA00032597"/>
    </source>
</evidence>
<evidence type="ECO:0000256" key="18">
    <source>
        <dbReference type="SAM" id="Phobius"/>
    </source>
</evidence>
<dbReference type="Proteomes" id="UP000012070">
    <property type="component" value="Unassembled WGS sequence"/>
</dbReference>
<evidence type="ECO:0000259" key="19">
    <source>
        <dbReference type="PROSITE" id="PS50125"/>
    </source>
</evidence>
<dbReference type="GO" id="GO:0004383">
    <property type="term" value="F:guanylate cyclase activity"/>
    <property type="evidence" value="ECO:0007669"/>
    <property type="project" value="TreeGrafter"/>
</dbReference>
<evidence type="ECO:0000313" key="20">
    <source>
        <dbReference type="EMBL" id="EMT36113.1"/>
    </source>
</evidence>
<comment type="caution">
    <text evidence="20">The sequence shown here is derived from an EMBL/GenBank/DDBJ whole genome shotgun (WGS) entry which is preliminary data.</text>
</comment>
<feature type="transmembrane region" description="Helical" evidence="18">
    <location>
        <begin position="74"/>
        <end position="93"/>
    </location>
</feature>
<dbReference type="GO" id="GO:0005886">
    <property type="term" value="C:plasma membrane"/>
    <property type="evidence" value="ECO:0007669"/>
    <property type="project" value="TreeGrafter"/>
</dbReference>
<evidence type="ECO:0000256" key="17">
    <source>
        <dbReference type="RuleBase" id="RU000405"/>
    </source>
</evidence>
<dbReference type="FunFam" id="3.30.70.1230:FF:000033">
    <property type="entry name" value="Adenylate cyclase"/>
    <property type="match status" value="1"/>
</dbReference>
<evidence type="ECO:0000256" key="9">
    <source>
        <dbReference type="ARBA" id="ARBA00022842"/>
    </source>
</evidence>
<dbReference type="Gene3D" id="3.30.70.1230">
    <property type="entry name" value="Nucleotide cyclase"/>
    <property type="match status" value="1"/>
</dbReference>
<keyword evidence="12 18" id="KW-0472">Membrane</keyword>
<dbReference type="RefSeq" id="WP_003408035.1">
    <property type="nucleotide sequence ID" value="NZ_APKD01000026.1"/>
</dbReference>
<evidence type="ECO:0000256" key="2">
    <source>
        <dbReference type="ARBA" id="ARBA00004370"/>
    </source>
</evidence>
<organism evidence="20 21">
    <name type="scientific">Mycobacterium orygis 112400015</name>
    <dbReference type="NCBI Taxonomy" id="1305739"/>
    <lineage>
        <taxon>Bacteria</taxon>
        <taxon>Bacillati</taxon>
        <taxon>Actinomycetota</taxon>
        <taxon>Actinomycetes</taxon>
        <taxon>Mycobacteriales</taxon>
        <taxon>Mycobacteriaceae</taxon>
        <taxon>Mycobacterium</taxon>
        <taxon>Mycobacterium tuberculosis complex</taxon>
    </lineage>
</organism>
<evidence type="ECO:0000313" key="21">
    <source>
        <dbReference type="Proteomes" id="UP000012070"/>
    </source>
</evidence>
<dbReference type="EMBL" id="APKD01000026">
    <property type="protein sequence ID" value="EMT36113.1"/>
    <property type="molecule type" value="Genomic_DNA"/>
</dbReference>
<dbReference type="GO" id="GO:0007168">
    <property type="term" value="P:receptor guanylyl cyclase signaling pathway"/>
    <property type="evidence" value="ECO:0007669"/>
    <property type="project" value="TreeGrafter"/>
</dbReference>
<feature type="transmembrane region" description="Helical" evidence="18">
    <location>
        <begin position="179"/>
        <end position="202"/>
    </location>
</feature>
<evidence type="ECO:0000256" key="16">
    <source>
        <dbReference type="ARBA" id="ARBA00064436"/>
    </source>
</evidence>
<feature type="domain" description="Guanylate cyclase" evidence="19">
    <location>
        <begin position="251"/>
        <end position="378"/>
    </location>
</feature>
<feature type="transmembrane region" description="Helical" evidence="18">
    <location>
        <begin position="100"/>
        <end position="118"/>
    </location>
</feature>
<evidence type="ECO:0000256" key="4">
    <source>
        <dbReference type="ARBA" id="ARBA00021420"/>
    </source>
</evidence>